<accession>A0ABQ5QKP8</accession>
<name>A0ABQ5QKP8_9BACT</name>
<comment type="caution">
    <text evidence="2">The sequence shown here is derived from an EMBL/GenBank/DDBJ whole genome shotgun (WGS) entry which is preliminary data.</text>
</comment>
<proteinExistence type="predicted"/>
<dbReference type="Pfam" id="PF06527">
    <property type="entry name" value="TniQ"/>
    <property type="match status" value="1"/>
</dbReference>
<feature type="domain" description="TniQ" evidence="1">
    <location>
        <begin position="21"/>
        <end position="161"/>
    </location>
</feature>
<dbReference type="InterPro" id="IPR009492">
    <property type="entry name" value="TniQ"/>
</dbReference>
<evidence type="ECO:0000259" key="1">
    <source>
        <dbReference type="Pfam" id="PF06527"/>
    </source>
</evidence>
<protein>
    <recommendedName>
        <fullName evidence="1">TniQ domain-containing protein</fullName>
    </recommendedName>
</protein>
<evidence type="ECO:0000313" key="2">
    <source>
        <dbReference type="EMBL" id="GLH74901.1"/>
    </source>
</evidence>
<organism evidence="2 3">
    <name type="scientific">Geothrix limicola</name>
    <dbReference type="NCBI Taxonomy" id="2927978"/>
    <lineage>
        <taxon>Bacteria</taxon>
        <taxon>Pseudomonadati</taxon>
        <taxon>Acidobacteriota</taxon>
        <taxon>Holophagae</taxon>
        <taxon>Holophagales</taxon>
        <taxon>Holophagaceae</taxon>
        <taxon>Geothrix</taxon>
    </lineage>
</organism>
<gene>
    <name evidence="2" type="ORF">GETHLI_34030</name>
</gene>
<evidence type="ECO:0000313" key="3">
    <source>
        <dbReference type="Proteomes" id="UP001165069"/>
    </source>
</evidence>
<reference evidence="2 3" key="1">
    <citation type="journal article" date="2023" name="Antonie Van Leeuwenhoek">
        <title>Mesoterricola silvestris gen. nov., sp. nov., Mesoterricola sediminis sp. nov., Geothrix oryzae sp. nov., Geothrix edaphica sp. nov., Geothrix rubra sp. nov., and Geothrix limicola sp. nov., six novel members of Acidobacteriota isolated from soils.</title>
        <authorList>
            <person name="Itoh H."/>
            <person name="Sugisawa Y."/>
            <person name="Mise K."/>
            <person name="Xu Z."/>
            <person name="Kuniyasu M."/>
            <person name="Ushijima N."/>
            <person name="Kawano K."/>
            <person name="Kobayashi E."/>
            <person name="Shiratori Y."/>
            <person name="Masuda Y."/>
            <person name="Senoo K."/>
        </authorList>
    </citation>
    <scope>NUCLEOTIDE SEQUENCE [LARGE SCALE GENOMIC DNA]</scope>
    <source>
        <strain evidence="2 3">Red804</strain>
    </source>
</reference>
<sequence>MISEMGLGTLYQSAAAANLWPLRPHPYPDELLSSWIARIAQANGVDFKCVLSEIWPRQKTPGPLLEVDPPSEILSVLAQRSGLPPEHVHHLVLSELIDPIYKSNPRKIQERLDYVPRALRSVLSHRNQFCPDCLATDPIPYFRRSWRLSAVTACSCHGRLLIEWCWNCHRESRWRLPVWLRCKEAQVSRSRKGSCTCTLEPAEKASPLAIRLQDRLLTILRRKSFRPDPVMAEANLSPVDLHFLVEHLLSKRTVALQFQDRLKTLAGDGPNREWSPTGHPRQALGHLTVRKRHAFMDAAAWALELGPHRTGMPIHKATLAGKLRYRIELDRRNR</sequence>
<dbReference type="Proteomes" id="UP001165069">
    <property type="component" value="Unassembled WGS sequence"/>
</dbReference>
<dbReference type="EMBL" id="BSDE01000009">
    <property type="protein sequence ID" value="GLH74901.1"/>
    <property type="molecule type" value="Genomic_DNA"/>
</dbReference>
<keyword evidence="3" id="KW-1185">Reference proteome</keyword>